<feature type="domain" description="J" evidence="11">
    <location>
        <begin position="129"/>
        <end position="191"/>
    </location>
</feature>
<dbReference type="GO" id="GO:0030544">
    <property type="term" value="F:Hsp70 protein binding"/>
    <property type="evidence" value="ECO:0007669"/>
    <property type="project" value="InterPro"/>
</dbReference>
<evidence type="ECO:0000259" key="12">
    <source>
        <dbReference type="PROSITE" id="PS51188"/>
    </source>
</evidence>
<evidence type="ECO:0000256" key="7">
    <source>
        <dbReference type="ARBA" id="ARBA00023288"/>
    </source>
</evidence>
<accession>A0A3S3SBH7</accession>
<evidence type="ECO:0000256" key="4">
    <source>
        <dbReference type="ARBA" id="ARBA00022771"/>
    </source>
</evidence>
<reference evidence="14" key="2">
    <citation type="submission" date="2018-11" db="EMBL/GenBank/DDBJ databases">
        <title>Trombidioid mite genomics.</title>
        <authorList>
            <person name="Dong X."/>
        </authorList>
    </citation>
    <scope>NUCLEOTIDE SEQUENCE</scope>
    <source>
        <strain evidence="14">UoL-WK</strain>
    </source>
</reference>
<organism evidence="14 16">
    <name type="scientific">Dinothrombium tinctorium</name>
    <dbReference type="NCBI Taxonomy" id="1965070"/>
    <lineage>
        <taxon>Eukaryota</taxon>
        <taxon>Metazoa</taxon>
        <taxon>Ecdysozoa</taxon>
        <taxon>Arthropoda</taxon>
        <taxon>Chelicerata</taxon>
        <taxon>Arachnida</taxon>
        <taxon>Acari</taxon>
        <taxon>Acariformes</taxon>
        <taxon>Trombidiformes</taxon>
        <taxon>Prostigmata</taxon>
        <taxon>Anystina</taxon>
        <taxon>Parasitengona</taxon>
        <taxon>Trombidioidea</taxon>
        <taxon>Trombidiidae</taxon>
        <taxon>Dinothrombium</taxon>
    </lineage>
</organism>
<dbReference type="FunFam" id="1.10.287.110:FF:000016">
    <property type="entry name" value="DnaJ (Hsp40) homolog, subfamily A, member 2"/>
    <property type="match status" value="1"/>
</dbReference>
<evidence type="ECO:0000256" key="10">
    <source>
        <dbReference type="SAM" id="MobiDB-lite"/>
    </source>
</evidence>
<dbReference type="SUPFAM" id="SSF49493">
    <property type="entry name" value="HSP40/DnaJ peptide-binding domain"/>
    <property type="match status" value="1"/>
</dbReference>
<dbReference type="FunFam" id="2.10.230.10:FF:000001">
    <property type="entry name" value="DnaJ subfamily A member 2"/>
    <property type="match status" value="1"/>
</dbReference>
<keyword evidence="2 9" id="KW-0479">Metal-binding</keyword>
<evidence type="ECO:0000256" key="6">
    <source>
        <dbReference type="ARBA" id="ARBA00023186"/>
    </source>
</evidence>
<keyword evidence="5 9" id="KW-0862">Zinc</keyword>
<comment type="caution">
    <text evidence="14">The sequence shown here is derived from an EMBL/GenBank/DDBJ whole genome shotgun (WGS) entry which is preliminary data.</text>
</comment>
<keyword evidence="7" id="KW-0449">Lipoprotein</keyword>
<evidence type="ECO:0000256" key="1">
    <source>
        <dbReference type="ARBA" id="ARBA00022481"/>
    </source>
</evidence>
<dbReference type="SUPFAM" id="SSF46565">
    <property type="entry name" value="Chaperone J-domain"/>
    <property type="match status" value="1"/>
</dbReference>
<dbReference type="STRING" id="1965070.A0A3S3SBH7"/>
<keyword evidence="6" id="KW-0143">Chaperone</keyword>
<dbReference type="Pfam" id="PF00684">
    <property type="entry name" value="DnaJ_CXXCXGXG"/>
    <property type="match status" value="1"/>
</dbReference>
<dbReference type="PROSITE" id="PS50076">
    <property type="entry name" value="DNAJ_2"/>
    <property type="match status" value="1"/>
</dbReference>
<reference evidence="14 16" key="1">
    <citation type="journal article" date="2018" name="Gigascience">
        <title>Genomes of trombidid mites reveal novel predicted allergens and laterally-transferred genes associated with secondary metabolism.</title>
        <authorList>
            <person name="Dong X."/>
            <person name="Chaisiri K."/>
            <person name="Xia D."/>
            <person name="Armstrong S.D."/>
            <person name="Fang Y."/>
            <person name="Donnelly M.J."/>
            <person name="Kadowaki T."/>
            <person name="McGarry J.W."/>
            <person name="Darby A.C."/>
            <person name="Makepeace B.L."/>
        </authorList>
    </citation>
    <scope>NUCLEOTIDE SEQUENCE [LARGE SCALE GENOMIC DNA]</scope>
    <source>
        <strain evidence="14">UoL-WK</strain>
    </source>
</reference>
<dbReference type="Pfam" id="PF00226">
    <property type="entry name" value="DnaJ"/>
    <property type="match status" value="1"/>
</dbReference>
<dbReference type="InterPro" id="IPR018253">
    <property type="entry name" value="DnaJ_domain_CS"/>
</dbReference>
<protein>
    <submittedName>
        <fullName evidence="14">DnaJ subfamily A member 2-like protein</fullName>
    </submittedName>
</protein>
<proteinExistence type="predicted"/>
<evidence type="ECO:0000256" key="3">
    <source>
        <dbReference type="ARBA" id="ARBA00022737"/>
    </source>
</evidence>
<keyword evidence="3" id="KW-0677">Repeat</keyword>
<dbReference type="EMBL" id="NCKU01002743">
    <property type="protein sequence ID" value="RWS08882.1"/>
    <property type="molecule type" value="Genomic_DNA"/>
</dbReference>
<dbReference type="InterPro" id="IPR008971">
    <property type="entry name" value="HSP40/DnaJ_pept-bd"/>
</dbReference>
<dbReference type="EMBL" id="NCKU01001548">
    <property type="protein sequence ID" value="RWS11844.1"/>
    <property type="molecule type" value="Genomic_DNA"/>
</dbReference>
<dbReference type="EMBL" id="NCKU01001549">
    <property type="protein sequence ID" value="RWS11842.1"/>
    <property type="molecule type" value="Genomic_DNA"/>
</dbReference>
<dbReference type="SMART" id="SM00271">
    <property type="entry name" value="DnaJ"/>
    <property type="match status" value="1"/>
</dbReference>
<evidence type="ECO:0000256" key="9">
    <source>
        <dbReference type="PROSITE-ProRule" id="PRU00546"/>
    </source>
</evidence>
<dbReference type="CDD" id="cd10719">
    <property type="entry name" value="DnaJ_zf"/>
    <property type="match status" value="1"/>
</dbReference>
<dbReference type="GO" id="GO:0051082">
    <property type="term" value="F:unfolded protein binding"/>
    <property type="evidence" value="ECO:0007669"/>
    <property type="project" value="InterPro"/>
</dbReference>
<feature type="region of interest" description="Disordered" evidence="10">
    <location>
        <begin position="94"/>
        <end position="117"/>
    </location>
</feature>
<dbReference type="InterPro" id="IPR001305">
    <property type="entry name" value="HSP_DnaJ_Cys-rich_dom"/>
</dbReference>
<evidence type="ECO:0000313" key="14">
    <source>
        <dbReference type="EMBL" id="RWS11842.1"/>
    </source>
</evidence>
<keyword evidence="4 9" id="KW-0863">Zinc-finger</keyword>
<dbReference type="GO" id="GO:0008270">
    <property type="term" value="F:zinc ion binding"/>
    <property type="evidence" value="ECO:0007669"/>
    <property type="project" value="UniProtKB-KW"/>
</dbReference>
<feature type="zinc finger region" description="CR-type" evidence="9">
    <location>
        <begin position="249"/>
        <end position="334"/>
    </location>
</feature>
<dbReference type="Gene3D" id="1.10.287.110">
    <property type="entry name" value="DnaJ domain"/>
    <property type="match status" value="1"/>
</dbReference>
<dbReference type="GO" id="GO:0006457">
    <property type="term" value="P:protein folding"/>
    <property type="evidence" value="ECO:0007669"/>
    <property type="project" value="InterPro"/>
</dbReference>
<evidence type="ECO:0000256" key="2">
    <source>
        <dbReference type="ARBA" id="ARBA00022723"/>
    </source>
</evidence>
<feature type="region of interest" description="Disordered" evidence="10">
    <location>
        <begin position="348"/>
        <end position="383"/>
    </location>
</feature>
<dbReference type="InterPro" id="IPR036410">
    <property type="entry name" value="HSP_DnaJ_Cys-rich_dom_sf"/>
</dbReference>
<dbReference type="AlphaFoldDB" id="A0A3S3SBH7"/>
<dbReference type="PROSITE" id="PS00636">
    <property type="entry name" value="DNAJ_1"/>
    <property type="match status" value="1"/>
</dbReference>
<gene>
    <name evidence="14" type="ORF">B4U79_06065</name>
    <name evidence="13" type="ORF">B4U79_12953</name>
    <name evidence="15" type="ORF">B4U79_16008</name>
</gene>
<keyword evidence="8" id="KW-0636">Prenylation</keyword>
<dbReference type="PRINTS" id="PR00625">
    <property type="entry name" value="JDOMAIN"/>
</dbReference>
<dbReference type="PROSITE" id="PS51188">
    <property type="entry name" value="ZF_CR"/>
    <property type="match status" value="1"/>
</dbReference>
<dbReference type="Proteomes" id="UP000285301">
    <property type="component" value="Unassembled WGS sequence"/>
</dbReference>
<dbReference type="InterPro" id="IPR036869">
    <property type="entry name" value="J_dom_sf"/>
</dbReference>
<evidence type="ECO:0000313" key="13">
    <source>
        <dbReference type="EMBL" id="RWS08882.1"/>
    </source>
</evidence>
<dbReference type="OrthoDB" id="550424at2759"/>
<sequence length="383" mass="43178">MRRTKEQLGNKRKTVTRSTIVLIVELTFDQFAIFKHFPDGKIVFRSNEDRVRCQQLRIKYTEGVYRVAPLSCESPARRRPQSLSDQLPLVQADSCGAEEGGGSQQHDDKTKNSQKSIQETTTRFMAETKLYDLLGVSRNASDSEIKKAYRKLAKEYHPDKNAAAGDKFKEISFAYDVLSDSKKRDIYDRFGLKGLQEGNDSSFGAEDLFSHLFGGSFFGMGSGFHRRRRQKGEDTVHCLKVSLEDLYNGKVSKLQLTRNVLCKTCNGLGGKPDSRRQCISCRGAGVKVTFRQLGPGMMQQLQSVCPDCHESYFTSNENIQLLAKLLPDKLKQEKFNLADENVEEVGLHDYNPDLDRSNGGMRSEAYDSDDERQGGHGVQCTTH</sequence>
<feature type="domain" description="CR-type" evidence="12">
    <location>
        <begin position="249"/>
        <end position="334"/>
    </location>
</feature>
<keyword evidence="16" id="KW-1185">Reference proteome</keyword>
<keyword evidence="1" id="KW-0488">Methylation</keyword>
<dbReference type="PANTHER" id="PTHR43888">
    <property type="entry name" value="DNAJ-LIKE-2, ISOFORM A-RELATED"/>
    <property type="match status" value="1"/>
</dbReference>
<dbReference type="InterPro" id="IPR001623">
    <property type="entry name" value="DnaJ_domain"/>
</dbReference>
<name>A0A3S3SBH7_9ACAR</name>
<dbReference type="SUPFAM" id="SSF57938">
    <property type="entry name" value="DnaJ/Hsp40 cysteine-rich domain"/>
    <property type="match status" value="1"/>
</dbReference>
<dbReference type="InterPro" id="IPR044713">
    <property type="entry name" value="DNJA1/2-like"/>
</dbReference>
<evidence type="ECO:0000256" key="5">
    <source>
        <dbReference type="ARBA" id="ARBA00022833"/>
    </source>
</evidence>
<dbReference type="Gene3D" id="2.60.260.20">
    <property type="entry name" value="Urease metallochaperone UreE, N-terminal domain"/>
    <property type="match status" value="1"/>
</dbReference>
<dbReference type="Gene3D" id="2.10.230.10">
    <property type="entry name" value="Heat shock protein DnaJ, cysteine-rich domain"/>
    <property type="match status" value="1"/>
</dbReference>
<evidence type="ECO:0000313" key="16">
    <source>
        <dbReference type="Proteomes" id="UP000285301"/>
    </source>
</evidence>
<evidence type="ECO:0000259" key="11">
    <source>
        <dbReference type="PROSITE" id="PS50076"/>
    </source>
</evidence>
<evidence type="ECO:0000256" key="8">
    <source>
        <dbReference type="ARBA" id="ARBA00023289"/>
    </source>
</evidence>
<dbReference type="CDD" id="cd06257">
    <property type="entry name" value="DnaJ"/>
    <property type="match status" value="1"/>
</dbReference>
<evidence type="ECO:0000313" key="15">
    <source>
        <dbReference type="EMBL" id="RWS11844.1"/>
    </source>
</evidence>